<feature type="domain" description="Glycosyltransferase 2-like" evidence="1">
    <location>
        <begin position="349"/>
        <end position="496"/>
    </location>
</feature>
<accession>A0A3M8L375</accession>
<feature type="domain" description="Glycosyltransferase 2-like" evidence="1">
    <location>
        <begin position="20"/>
        <end position="169"/>
    </location>
</feature>
<organism evidence="2 3">
    <name type="scientific">Cryobacterium tepidiphilum</name>
    <dbReference type="NCBI Taxonomy" id="2486026"/>
    <lineage>
        <taxon>Bacteria</taxon>
        <taxon>Bacillati</taxon>
        <taxon>Actinomycetota</taxon>
        <taxon>Actinomycetes</taxon>
        <taxon>Micrococcales</taxon>
        <taxon>Microbacteriaceae</taxon>
        <taxon>Cryobacterium</taxon>
    </lineage>
</organism>
<dbReference type="Pfam" id="PF00535">
    <property type="entry name" value="Glycos_transf_2"/>
    <property type="match status" value="2"/>
</dbReference>
<comment type="caution">
    <text evidence="2">The sequence shown here is derived from an EMBL/GenBank/DDBJ whole genome shotgun (WGS) entry which is preliminary data.</text>
</comment>
<proteinExistence type="predicted"/>
<dbReference type="Gene3D" id="3.90.550.10">
    <property type="entry name" value="Spore Coat Polysaccharide Biosynthesis Protein SpsA, Chain A"/>
    <property type="match status" value="2"/>
</dbReference>
<gene>
    <name evidence="2" type="ORF">EEJ31_11290</name>
</gene>
<dbReference type="AlphaFoldDB" id="A0A3M8L375"/>
<reference evidence="2 3" key="1">
    <citation type="submission" date="2018-11" db="EMBL/GenBank/DDBJ databases">
        <title>Cryobacterium sp. nov., isolated from rhizosphere soil of lettuce.</title>
        <authorList>
            <person name="Wang Y."/>
        </authorList>
    </citation>
    <scope>NUCLEOTIDE SEQUENCE [LARGE SCALE GENOMIC DNA]</scope>
    <source>
        <strain evidence="2 3">NEAU-85</strain>
    </source>
</reference>
<dbReference type="PANTHER" id="PTHR43685:SF2">
    <property type="entry name" value="GLYCOSYLTRANSFERASE 2-LIKE DOMAIN-CONTAINING PROTEIN"/>
    <property type="match status" value="1"/>
</dbReference>
<dbReference type="PANTHER" id="PTHR43685">
    <property type="entry name" value="GLYCOSYLTRANSFERASE"/>
    <property type="match status" value="1"/>
</dbReference>
<sequence length="619" mass="67722">MPIGRLLGVQTQEPATVVAVVVAYNRRELLLEVLEALAAQTHALSAVVVVDNASTDGSGDAAREAATGADVVTLTRNTGGAGGFAVGAARAMAEHHADWVWLMDDDTVPTATALAELLAAALADPEIVVAGSRVVWTDGQDHPMNTPRRKPFVSRAERESATRRGLLPVRSSSFVSMLARTDVIAESGLPIADYFIWNDDFEFSTRVLRRHRGVFVPGSVVVHKTAKLGATDVDPGERFYYEVRNKVWMLRRSRGLSPVEKAIYGGSTLRRWLRTFLGSDNKGVLRAGLRRGLRDGFRTDPRPNHIALAGLGQASKAVSLVERGHRPRGNSLGTGEQTADAAQARFSLLLPIYAADKPAYFAKAFTSSVNDQSRKPAEVVLVQDGPIGEELQAEVARMIDSSSVPVNHVVLPQNVGLARALTEGLEHCHNDIVARMDADDIALPHRFEVQIPALVDRGLDLVGSGLFEFAGDVGTILATRTPPVGADRIRAVARFRDPFNHPTVVYRKSAVERAGGYLDLGLMEDYWLFGRMVQANCVVDNVAEPLVMYRVNDGAYARRGGWAQLRAEVQLQHRFRRSGFTTRTQWLRNVAVRGGYRLVPERIRRAAYRRIIARKGIGV</sequence>
<dbReference type="InterPro" id="IPR029044">
    <property type="entry name" value="Nucleotide-diphossugar_trans"/>
</dbReference>
<dbReference type="GO" id="GO:0016740">
    <property type="term" value="F:transferase activity"/>
    <property type="evidence" value="ECO:0007669"/>
    <property type="project" value="UniProtKB-KW"/>
</dbReference>
<protein>
    <submittedName>
        <fullName evidence="2">Glycosyltransferase</fullName>
    </submittedName>
</protein>
<evidence type="ECO:0000313" key="2">
    <source>
        <dbReference type="EMBL" id="RNE59094.1"/>
    </source>
</evidence>
<keyword evidence="2" id="KW-0808">Transferase</keyword>
<evidence type="ECO:0000313" key="3">
    <source>
        <dbReference type="Proteomes" id="UP000279859"/>
    </source>
</evidence>
<name>A0A3M8L375_9MICO</name>
<dbReference type="SUPFAM" id="SSF53448">
    <property type="entry name" value="Nucleotide-diphospho-sugar transferases"/>
    <property type="match status" value="2"/>
</dbReference>
<dbReference type="InterPro" id="IPR001173">
    <property type="entry name" value="Glyco_trans_2-like"/>
</dbReference>
<evidence type="ECO:0000259" key="1">
    <source>
        <dbReference type="Pfam" id="PF00535"/>
    </source>
</evidence>
<dbReference type="Proteomes" id="UP000279859">
    <property type="component" value="Unassembled WGS sequence"/>
</dbReference>
<dbReference type="OrthoDB" id="7665907at2"/>
<dbReference type="EMBL" id="RDSR01000020">
    <property type="protein sequence ID" value="RNE59094.1"/>
    <property type="molecule type" value="Genomic_DNA"/>
</dbReference>
<dbReference type="InterPro" id="IPR050834">
    <property type="entry name" value="Glycosyltransf_2"/>
</dbReference>
<keyword evidence="3" id="KW-1185">Reference proteome</keyword>
<dbReference type="RefSeq" id="WP_123046394.1">
    <property type="nucleotide sequence ID" value="NZ_RDSR01000020.1"/>
</dbReference>